<dbReference type="AlphaFoldDB" id="A0AAX4HLL0"/>
<feature type="signal peptide" evidence="1">
    <location>
        <begin position="1"/>
        <end position="18"/>
    </location>
</feature>
<sequence>MARSILILVLCFSFSAHADLFDFGGDKERESRIPNLIEKLKGLEMKADPAYDDAFNLHVKAIENAVEEEKLYCSGEAPDNQGKMLPAAQKQLCMRELKKNYIEATETIFDLKKKYLGIIHKKQIDKLGEIQSKLKSDIEKNF</sequence>
<reference evidence="2 3" key="1">
    <citation type="submission" date="2023-11" db="EMBL/GenBank/DDBJ databases">
        <title>Peredibacter starrii A3.12.</title>
        <authorList>
            <person name="Mitchell R.J."/>
        </authorList>
    </citation>
    <scope>NUCLEOTIDE SEQUENCE [LARGE SCALE GENOMIC DNA]</scope>
    <source>
        <strain evidence="2 3">A3.12</strain>
    </source>
</reference>
<accession>A0AAX4HLL0</accession>
<dbReference type="EMBL" id="CP139487">
    <property type="protein sequence ID" value="WPU64052.1"/>
    <property type="molecule type" value="Genomic_DNA"/>
</dbReference>
<evidence type="ECO:0000313" key="3">
    <source>
        <dbReference type="Proteomes" id="UP001324634"/>
    </source>
</evidence>
<evidence type="ECO:0000313" key="2">
    <source>
        <dbReference type="EMBL" id="WPU64052.1"/>
    </source>
</evidence>
<dbReference type="Proteomes" id="UP001324634">
    <property type="component" value="Chromosome"/>
</dbReference>
<feature type="chain" id="PRO_5043926407" evidence="1">
    <location>
        <begin position="19"/>
        <end position="142"/>
    </location>
</feature>
<dbReference type="RefSeq" id="WP_321392041.1">
    <property type="nucleotide sequence ID" value="NZ_CP139487.1"/>
</dbReference>
<proteinExistence type="predicted"/>
<dbReference type="KEGG" id="psti:SOO65_15250"/>
<keyword evidence="3" id="KW-1185">Reference proteome</keyword>
<name>A0AAX4HLL0_9BACT</name>
<evidence type="ECO:0000256" key="1">
    <source>
        <dbReference type="SAM" id="SignalP"/>
    </source>
</evidence>
<gene>
    <name evidence="2" type="ORF">SOO65_15250</name>
</gene>
<protein>
    <submittedName>
        <fullName evidence="2">Uncharacterized protein</fullName>
    </submittedName>
</protein>
<keyword evidence="1" id="KW-0732">Signal</keyword>
<organism evidence="2 3">
    <name type="scientific">Peredibacter starrii</name>
    <dbReference type="NCBI Taxonomy" id="28202"/>
    <lineage>
        <taxon>Bacteria</taxon>
        <taxon>Pseudomonadati</taxon>
        <taxon>Bdellovibrionota</taxon>
        <taxon>Bacteriovoracia</taxon>
        <taxon>Bacteriovoracales</taxon>
        <taxon>Bacteriovoracaceae</taxon>
        <taxon>Peredibacter</taxon>
    </lineage>
</organism>